<evidence type="ECO:0000256" key="3">
    <source>
        <dbReference type="ARBA" id="ARBA00012756"/>
    </source>
</evidence>
<name>A0A4R4EBU3_9BACL</name>
<feature type="domain" description="Beta galactosidase small chain/" evidence="9">
    <location>
        <begin position="736"/>
        <end position="1009"/>
    </location>
</feature>
<evidence type="ECO:0000313" key="10">
    <source>
        <dbReference type="EMBL" id="TCZ75398.1"/>
    </source>
</evidence>
<evidence type="ECO:0000256" key="1">
    <source>
        <dbReference type="ARBA" id="ARBA00001412"/>
    </source>
</evidence>
<evidence type="ECO:0000256" key="4">
    <source>
        <dbReference type="ARBA" id="ARBA00013303"/>
    </source>
</evidence>
<dbReference type="InterPro" id="IPR008979">
    <property type="entry name" value="Galactose-bd-like_sf"/>
</dbReference>
<dbReference type="SMART" id="SM01038">
    <property type="entry name" value="Bgal_small_N"/>
    <property type="match status" value="1"/>
</dbReference>
<protein>
    <recommendedName>
        <fullName evidence="4 8">Beta-galactosidase</fullName>
        <ecNumber evidence="3 8">3.2.1.23</ecNumber>
    </recommendedName>
    <alternativeName>
        <fullName evidence="7 8">Lactase</fullName>
    </alternativeName>
</protein>
<dbReference type="SUPFAM" id="SSF49303">
    <property type="entry name" value="beta-Galactosidase/glucuronidase domain"/>
    <property type="match status" value="2"/>
</dbReference>
<evidence type="ECO:0000256" key="6">
    <source>
        <dbReference type="ARBA" id="ARBA00023295"/>
    </source>
</evidence>
<dbReference type="GO" id="GO:0005990">
    <property type="term" value="P:lactose catabolic process"/>
    <property type="evidence" value="ECO:0007669"/>
    <property type="project" value="TreeGrafter"/>
</dbReference>
<dbReference type="Pfam" id="PF00703">
    <property type="entry name" value="Glyco_hydro_2"/>
    <property type="match status" value="1"/>
</dbReference>
<dbReference type="AlphaFoldDB" id="A0A4R4EBU3"/>
<dbReference type="InterPro" id="IPR006101">
    <property type="entry name" value="Glyco_hydro_2"/>
</dbReference>
<dbReference type="OrthoDB" id="9762066at2"/>
<evidence type="ECO:0000313" key="11">
    <source>
        <dbReference type="Proteomes" id="UP000295418"/>
    </source>
</evidence>
<dbReference type="PANTHER" id="PTHR46323">
    <property type="entry name" value="BETA-GALACTOSIDASE"/>
    <property type="match status" value="1"/>
</dbReference>
<keyword evidence="5 8" id="KW-0378">Hydrolase</keyword>
<dbReference type="Pfam" id="PF02836">
    <property type="entry name" value="Glyco_hydro_2_C"/>
    <property type="match status" value="1"/>
</dbReference>
<dbReference type="InterPro" id="IPR014718">
    <property type="entry name" value="GH-type_carb-bd"/>
</dbReference>
<evidence type="ECO:0000256" key="7">
    <source>
        <dbReference type="ARBA" id="ARBA00032230"/>
    </source>
</evidence>
<dbReference type="InterPro" id="IPR017853">
    <property type="entry name" value="GH"/>
</dbReference>
<dbReference type="InterPro" id="IPR023232">
    <property type="entry name" value="Glyco_hydro_2_AS"/>
</dbReference>
<gene>
    <name evidence="10" type="ORF">E0485_17495</name>
</gene>
<dbReference type="PRINTS" id="PR00132">
    <property type="entry name" value="GLHYDRLASE2"/>
</dbReference>
<dbReference type="InterPro" id="IPR013783">
    <property type="entry name" value="Ig-like_fold"/>
</dbReference>
<dbReference type="Gene3D" id="2.60.120.260">
    <property type="entry name" value="Galactose-binding domain-like"/>
    <property type="match status" value="1"/>
</dbReference>
<dbReference type="Proteomes" id="UP000295418">
    <property type="component" value="Unassembled WGS sequence"/>
</dbReference>
<evidence type="ECO:0000256" key="2">
    <source>
        <dbReference type="ARBA" id="ARBA00007401"/>
    </source>
</evidence>
<dbReference type="InterPro" id="IPR011013">
    <property type="entry name" value="Gal_mutarotase_sf_dom"/>
</dbReference>
<evidence type="ECO:0000256" key="8">
    <source>
        <dbReference type="RuleBase" id="RU361154"/>
    </source>
</evidence>
<dbReference type="EC" id="3.2.1.23" evidence="3 8"/>
<dbReference type="InterPro" id="IPR023230">
    <property type="entry name" value="Glyco_hydro_2_CS"/>
</dbReference>
<dbReference type="Gene3D" id="2.60.40.10">
    <property type="entry name" value="Immunoglobulins"/>
    <property type="match status" value="2"/>
</dbReference>
<dbReference type="PROSITE" id="PS00719">
    <property type="entry name" value="GLYCOSYL_HYDROL_F2_1"/>
    <property type="match status" value="1"/>
</dbReference>
<dbReference type="RefSeq" id="WP_132419363.1">
    <property type="nucleotide sequence ID" value="NZ_SKFG01000020.1"/>
</dbReference>
<dbReference type="InterPro" id="IPR050347">
    <property type="entry name" value="Bact_Beta-galactosidase"/>
</dbReference>
<dbReference type="PANTHER" id="PTHR46323:SF2">
    <property type="entry name" value="BETA-GALACTOSIDASE"/>
    <property type="match status" value="1"/>
</dbReference>
<dbReference type="GO" id="GO:0030246">
    <property type="term" value="F:carbohydrate binding"/>
    <property type="evidence" value="ECO:0007669"/>
    <property type="project" value="InterPro"/>
</dbReference>
<dbReference type="EMBL" id="SKFG01000020">
    <property type="protein sequence ID" value="TCZ75398.1"/>
    <property type="molecule type" value="Genomic_DNA"/>
</dbReference>
<comment type="catalytic activity">
    <reaction evidence="1 8">
        <text>Hydrolysis of terminal non-reducing beta-D-galactose residues in beta-D-galactosides.</text>
        <dbReference type="EC" id="3.2.1.23"/>
    </reaction>
</comment>
<dbReference type="SUPFAM" id="SSF51445">
    <property type="entry name" value="(Trans)glycosidases"/>
    <property type="match status" value="1"/>
</dbReference>
<dbReference type="SUPFAM" id="SSF74650">
    <property type="entry name" value="Galactose mutarotase-like"/>
    <property type="match status" value="1"/>
</dbReference>
<dbReference type="Pfam" id="PF02929">
    <property type="entry name" value="Bgal_small_N"/>
    <property type="match status" value="1"/>
</dbReference>
<proteinExistence type="inferred from homology"/>
<dbReference type="Gene3D" id="2.70.98.10">
    <property type="match status" value="1"/>
</dbReference>
<accession>A0A4R4EBU3</accession>
<evidence type="ECO:0000259" key="9">
    <source>
        <dbReference type="SMART" id="SM01038"/>
    </source>
</evidence>
<dbReference type="Pfam" id="PF02837">
    <property type="entry name" value="Glyco_hydro_2_N"/>
    <property type="match status" value="1"/>
</dbReference>
<dbReference type="InterPro" id="IPR004199">
    <property type="entry name" value="B-gal_small/dom_5"/>
</dbReference>
<dbReference type="PROSITE" id="PS00608">
    <property type="entry name" value="GLYCOSYL_HYDROL_F2_2"/>
    <property type="match status" value="1"/>
</dbReference>
<dbReference type="InterPro" id="IPR006104">
    <property type="entry name" value="Glyco_hydro_2_N"/>
</dbReference>
<dbReference type="GO" id="GO:0004565">
    <property type="term" value="F:beta-galactosidase activity"/>
    <property type="evidence" value="ECO:0007669"/>
    <property type="project" value="UniProtKB-EC"/>
</dbReference>
<dbReference type="FunFam" id="3.20.20.80:FF:000018">
    <property type="entry name" value="Beta-galactosidase"/>
    <property type="match status" value="1"/>
</dbReference>
<dbReference type="InterPro" id="IPR036156">
    <property type="entry name" value="Beta-gal/glucu_dom_sf"/>
</dbReference>
<dbReference type="InterPro" id="IPR006102">
    <property type="entry name" value="Ig-like_GH2"/>
</dbReference>
<dbReference type="SUPFAM" id="SSF49785">
    <property type="entry name" value="Galactose-binding domain-like"/>
    <property type="match status" value="1"/>
</dbReference>
<organism evidence="10 11">
    <name type="scientific">Paenibacillus albiflavus</name>
    <dbReference type="NCBI Taxonomy" id="2545760"/>
    <lineage>
        <taxon>Bacteria</taxon>
        <taxon>Bacillati</taxon>
        <taxon>Bacillota</taxon>
        <taxon>Bacilli</taxon>
        <taxon>Bacillales</taxon>
        <taxon>Paenibacillaceae</taxon>
        <taxon>Paenibacillus</taxon>
    </lineage>
</organism>
<keyword evidence="11" id="KW-1185">Reference proteome</keyword>
<evidence type="ECO:0000256" key="5">
    <source>
        <dbReference type="ARBA" id="ARBA00022801"/>
    </source>
</evidence>
<keyword evidence="6 8" id="KW-0326">Glycosidase</keyword>
<dbReference type="Pfam" id="PF16353">
    <property type="entry name" value="LacZ_4"/>
    <property type="match status" value="1"/>
</dbReference>
<dbReference type="Gene3D" id="3.20.20.80">
    <property type="entry name" value="Glycosidases"/>
    <property type="match status" value="1"/>
</dbReference>
<dbReference type="GO" id="GO:0009341">
    <property type="term" value="C:beta-galactosidase complex"/>
    <property type="evidence" value="ECO:0007669"/>
    <property type="project" value="InterPro"/>
</dbReference>
<sequence length="1026" mass="118624">MKRVRKRWEDFQLPHINRKDAVASFSRYKSREQAILMDKRQSTGYQSLDGLWRFVYLEAPELSPEGFWRTGFDASGWNEIPVPSCWQMQGYGTMSYTDLYYQFPINPPYVPTDNPTGIYRRTFRVDEVMPGNRLILKFNGVDSAFDVWVNGEHVGYSKVSRLPSEFDMTDYVLSGDNQLTVRVYQWSDGTYLEDQDMWWLSGIFRSVEMYQIPQYAIEDCYVVTDFDQMYQDSELLVKLKLTNYTETTQDVVVACELLDDQGMITNHFRQTFTTAAQSKSDVELTEMICSPRKWTAETPNLYQLLITLYEGEQVVEVIPVRIGFRKIEIINGNITVNGRVIMLNGVNRHDHDSVEGRTVTEESMLKDILLMKQHNINAVRTSHYPNNEVFYDLCDQYGLYVIDEADLECHGFELTGRYDWIANNQLWEQSFVDRGERMVLRDRNHPSIIMWSLGNESSFGSNFTAMYHACKRLDDTRLVHYEGDRQAIVSDVYSSMYTRLEALKVIGQNNEGTKPHILCEYGHAMGNGPGGLKEYQDVFRQYKRLQGGFIWEWCDHGIMQKDDQGNTYYAYGGDFGDEPTNGNFCIDGLVFPDRTPSPGLLEYKKVIEPVKSYPIDLANGLIEIENLYDFLDLSHLNMEWKVVCDDQVIAQGSQELGSIQPGEKRTVQLSYVIEEIAANTDYYLTVQHVLKDDAPYAARGFVLAYEQFKLPYYRVELTPRPRTGQLSVRRDQVYTTISNEQIEVVFHHVYGYLHSYRSNGMDLIERGPRMTMWRAPIDNDMYKLEDWKKKYFLHLSSEQLTNFEVTDHGTYVEVLINTYFSALNQGFGFDIEYCYTIYNDGTVQLQLSGTPIIHCKEVPSMLPRLGIEMFVRKSLEQLTWYGRGFGENYVDSKEASIMGVYSVNVADLHTPYVYPQENGNRTDVQWFSMSNLETALMTKTKHGCEMSVHDYTTEALERAKHRHAIDSAPYNVVHIDYMQSGLGSNSCGQEQLPPYKLGLQPFELHVEWSAITHGTEIAASKQCYED</sequence>
<reference evidence="10 11" key="1">
    <citation type="submission" date="2019-03" db="EMBL/GenBank/DDBJ databases">
        <authorList>
            <person name="Kim M.K.M."/>
        </authorList>
    </citation>
    <scope>NUCLEOTIDE SEQUENCE [LARGE SCALE GENOMIC DNA]</scope>
    <source>
        <strain evidence="10 11">18JY21-1</strain>
    </source>
</reference>
<comment type="similarity">
    <text evidence="2 8">Belongs to the glycosyl hydrolase 2 family.</text>
</comment>
<comment type="caution">
    <text evidence="10">The sequence shown here is derived from an EMBL/GenBank/DDBJ whole genome shotgun (WGS) entry which is preliminary data.</text>
</comment>
<dbReference type="InterPro" id="IPR032312">
    <property type="entry name" value="LacZ_4"/>
</dbReference>
<dbReference type="InterPro" id="IPR006103">
    <property type="entry name" value="Glyco_hydro_2_cat"/>
</dbReference>